<comment type="similarity">
    <text evidence="1">Belongs to the HpcH/HpaI aldolase family.</text>
</comment>
<evidence type="ECO:0000313" key="6">
    <source>
        <dbReference type="Proteomes" id="UP001151088"/>
    </source>
</evidence>
<feature type="domain" description="HpcH/HpaI aldolase/citrate lyase" evidence="4">
    <location>
        <begin position="32"/>
        <end position="215"/>
    </location>
</feature>
<keyword evidence="2" id="KW-0479">Metal-binding</keyword>
<evidence type="ECO:0000256" key="1">
    <source>
        <dbReference type="ARBA" id="ARBA00005568"/>
    </source>
</evidence>
<dbReference type="PANTHER" id="PTHR30502">
    <property type="entry name" value="2-KETO-3-DEOXY-L-RHAMNONATE ALDOLASE"/>
    <property type="match status" value="1"/>
</dbReference>
<protein>
    <submittedName>
        <fullName evidence="5">Aldolase/citrate lyase family protein</fullName>
    </submittedName>
</protein>
<dbReference type="SUPFAM" id="SSF51621">
    <property type="entry name" value="Phosphoenolpyruvate/pyruvate domain"/>
    <property type="match status" value="1"/>
</dbReference>
<evidence type="ECO:0000259" key="4">
    <source>
        <dbReference type="Pfam" id="PF03328"/>
    </source>
</evidence>
<proteinExistence type="inferred from homology"/>
<accession>A0A9X2PE34</accession>
<keyword evidence="6" id="KW-1185">Reference proteome</keyword>
<dbReference type="InterPro" id="IPR040442">
    <property type="entry name" value="Pyrv_kinase-like_dom_sf"/>
</dbReference>
<dbReference type="PANTHER" id="PTHR30502:SF0">
    <property type="entry name" value="PHOSPHOENOLPYRUVATE CARBOXYLASE FAMILY PROTEIN"/>
    <property type="match status" value="1"/>
</dbReference>
<dbReference type="InterPro" id="IPR015813">
    <property type="entry name" value="Pyrv/PenolPyrv_kinase-like_dom"/>
</dbReference>
<gene>
    <name evidence="5" type="ORF">NVS89_05010</name>
</gene>
<dbReference type="GO" id="GO:0005737">
    <property type="term" value="C:cytoplasm"/>
    <property type="evidence" value="ECO:0007669"/>
    <property type="project" value="TreeGrafter"/>
</dbReference>
<evidence type="ECO:0000256" key="2">
    <source>
        <dbReference type="ARBA" id="ARBA00022723"/>
    </source>
</evidence>
<dbReference type="Pfam" id="PF03328">
    <property type="entry name" value="HpcH_HpaI"/>
    <property type="match status" value="1"/>
</dbReference>
<organism evidence="5 6">
    <name type="scientific">Ancylobacter mangrovi</name>
    <dbReference type="NCBI Taxonomy" id="2972472"/>
    <lineage>
        <taxon>Bacteria</taxon>
        <taxon>Pseudomonadati</taxon>
        <taxon>Pseudomonadota</taxon>
        <taxon>Alphaproteobacteria</taxon>
        <taxon>Hyphomicrobiales</taxon>
        <taxon>Xanthobacteraceae</taxon>
        <taxon>Ancylobacter</taxon>
    </lineage>
</organism>
<evidence type="ECO:0000313" key="5">
    <source>
        <dbReference type="EMBL" id="MCS0494448.1"/>
    </source>
</evidence>
<keyword evidence="3 5" id="KW-0456">Lyase</keyword>
<dbReference type="GO" id="GO:0046872">
    <property type="term" value="F:metal ion binding"/>
    <property type="evidence" value="ECO:0007669"/>
    <property type="project" value="UniProtKB-KW"/>
</dbReference>
<name>A0A9X2PE34_9HYPH</name>
<dbReference type="GO" id="GO:0016832">
    <property type="term" value="F:aldehyde-lyase activity"/>
    <property type="evidence" value="ECO:0007669"/>
    <property type="project" value="TreeGrafter"/>
</dbReference>
<dbReference type="RefSeq" id="WP_258731399.1">
    <property type="nucleotide sequence ID" value="NZ_JANTHZ010000001.1"/>
</dbReference>
<dbReference type="InterPro" id="IPR005000">
    <property type="entry name" value="Aldolase/citrate-lyase_domain"/>
</dbReference>
<dbReference type="EMBL" id="JANTHZ010000001">
    <property type="protein sequence ID" value="MCS0494448.1"/>
    <property type="molecule type" value="Genomic_DNA"/>
</dbReference>
<dbReference type="InterPro" id="IPR050251">
    <property type="entry name" value="HpcH-HpaI_aldolase"/>
</dbReference>
<dbReference type="AlphaFoldDB" id="A0A9X2PE34"/>
<dbReference type="Proteomes" id="UP001151088">
    <property type="component" value="Unassembled WGS sequence"/>
</dbReference>
<dbReference type="Gene3D" id="3.20.20.60">
    <property type="entry name" value="Phosphoenolpyruvate-binding domains"/>
    <property type="match status" value="1"/>
</dbReference>
<comment type="caution">
    <text evidence="5">The sequence shown here is derived from an EMBL/GenBank/DDBJ whole genome shotgun (WGS) entry which is preliminary data.</text>
</comment>
<reference evidence="5" key="1">
    <citation type="submission" date="2022-08" db="EMBL/GenBank/DDBJ databases">
        <authorList>
            <person name="Li F."/>
        </authorList>
    </citation>
    <scope>NUCLEOTIDE SEQUENCE</scope>
    <source>
        <strain evidence="5">MQZ15Z-1</strain>
    </source>
</reference>
<sequence length="264" mass="27869">MPDIADIANPTRQRLEAGELAVGMIVRVSRTGDVARIARSSGMDFLFIDAQHAIYSRETIAHIGQIALGCGITAMVRVRSCRDPDIPVLLDGGITGIVFPDVNTAEDAQAGVNAARYAPIGRRSATSGYALFDYRPLPQAEAIAIMNRSTLVVCMIETVEGVANAEAIAAVEGVDVILIGLTDLLTSMGKPGQLGDPEAMAAVERVGRACKAQGKFFGVGGDGDPQRQAIYISHGSRFIPTQSDAAFLMAAASRTTQELRALKP</sequence>
<evidence type="ECO:0000256" key="3">
    <source>
        <dbReference type="ARBA" id="ARBA00023239"/>
    </source>
</evidence>